<keyword evidence="2" id="KW-0808">Transferase</keyword>
<dbReference type="EMBL" id="MGGL01000004">
    <property type="protein sequence ID" value="OGM27618.1"/>
    <property type="molecule type" value="Genomic_DNA"/>
</dbReference>
<organism evidence="4 5">
    <name type="scientific">Candidatus Woesebacteria bacterium RIFCSPHIGHO2_01_FULL_40_22</name>
    <dbReference type="NCBI Taxonomy" id="1802499"/>
    <lineage>
        <taxon>Bacteria</taxon>
        <taxon>Candidatus Woeseibacteriota</taxon>
    </lineage>
</organism>
<dbReference type="PIRSF" id="PIRSF016202">
    <property type="entry name" value="PH1107"/>
    <property type="match status" value="1"/>
</dbReference>
<sequence length="338" mass="38933">MLKIKDEGIVLEKTNLEFENKAVYNPACIQVGDITHMFYRATGQNDISSIGYCQLKDNKVVLRFNKPIIFPEYNYEIKGVEDPRIIKLEGSYYLFYSAYDGHEALVAYAKSSDLNNFQKMGVITPKFTWDEAEDLFRGAHVREEYRHYEALYKDIHGKNVLLWEKDACLFPKKINGKFAFLHRIMPGIQIVYFDDFSQLTDDFWRDYLRRLGEYIVLDPRYPFESNKIGLGCPPLETSEGWLLITQGVEDTQEGLVYHAGAALLDLNNPLKILGRLQEPLFSPKEEWEKIGCVKNVVFPSGTVTKQDRIYIYYGAADTRIGAKSMLLSDLLNSLTKNP</sequence>
<dbReference type="Proteomes" id="UP000179221">
    <property type="component" value="Unassembled WGS sequence"/>
</dbReference>
<reference evidence="4 5" key="1">
    <citation type="journal article" date="2016" name="Nat. Commun.">
        <title>Thousands of microbial genomes shed light on interconnected biogeochemical processes in an aquifer system.</title>
        <authorList>
            <person name="Anantharaman K."/>
            <person name="Brown C.T."/>
            <person name="Hug L.A."/>
            <person name="Sharon I."/>
            <person name="Castelle C.J."/>
            <person name="Probst A.J."/>
            <person name="Thomas B.C."/>
            <person name="Singh A."/>
            <person name="Wilkins M.J."/>
            <person name="Karaoz U."/>
            <person name="Brodie E.L."/>
            <person name="Williams K.H."/>
            <person name="Hubbard S.S."/>
            <person name="Banfield J.F."/>
        </authorList>
    </citation>
    <scope>NUCLEOTIDE SEQUENCE [LARGE SCALE GENOMIC DNA]</scope>
</reference>
<dbReference type="PANTHER" id="PTHR34106:SF5">
    <property type="entry name" value="GLYCOSIDASE"/>
    <property type="match status" value="1"/>
</dbReference>
<proteinExistence type="inferred from homology"/>
<comment type="caution">
    <text evidence="4">The sequence shown here is derived from an EMBL/GenBank/DDBJ whole genome shotgun (WGS) entry which is preliminary data.</text>
</comment>
<name>A0A1F7YLZ5_9BACT</name>
<dbReference type="CDD" id="cd18614">
    <property type="entry name" value="GH130"/>
    <property type="match status" value="1"/>
</dbReference>
<comment type="similarity">
    <text evidence="3">Belongs to the glycosyl hydrolase 130 family.</text>
</comment>
<dbReference type="InterPro" id="IPR007184">
    <property type="entry name" value="Mannoside_phosphorylase"/>
</dbReference>
<keyword evidence="1" id="KW-0328">Glycosyltransferase</keyword>
<dbReference type="InterPro" id="IPR023296">
    <property type="entry name" value="Glyco_hydro_beta-prop_sf"/>
</dbReference>
<dbReference type="SUPFAM" id="SSF75005">
    <property type="entry name" value="Arabinanase/levansucrase/invertase"/>
    <property type="match status" value="1"/>
</dbReference>
<dbReference type="AlphaFoldDB" id="A0A1F7YLZ5"/>
<dbReference type="Pfam" id="PF04041">
    <property type="entry name" value="Glyco_hydro_130"/>
    <property type="match status" value="1"/>
</dbReference>
<evidence type="ECO:0000256" key="2">
    <source>
        <dbReference type="ARBA" id="ARBA00022679"/>
    </source>
</evidence>
<dbReference type="GO" id="GO:0016757">
    <property type="term" value="F:glycosyltransferase activity"/>
    <property type="evidence" value="ECO:0007669"/>
    <property type="project" value="UniProtKB-KW"/>
</dbReference>
<evidence type="ECO:0008006" key="6">
    <source>
        <dbReference type="Google" id="ProtNLM"/>
    </source>
</evidence>
<accession>A0A1F7YLZ5</accession>
<protein>
    <recommendedName>
        <fullName evidence="6">Pesticidal protein Cry7Aa</fullName>
    </recommendedName>
</protein>
<gene>
    <name evidence="4" type="ORF">A2628_01205</name>
</gene>
<dbReference type="Gene3D" id="2.115.10.20">
    <property type="entry name" value="Glycosyl hydrolase domain, family 43"/>
    <property type="match status" value="1"/>
</dbReference>
<evidence type="ECO:0000313" key="5">
    <source>
        <dbReference type="Proteomes" id="UP000179221"/>
    </source>
</evidence>
<dbReference type="PANTHER" id="PTHR34106">
    <property type="entry name" value="GLYCOSIDASE"/>
    <property type="match status" value="1"/>
</dbReference>
<evidence type="ECO:0000256" key="1">
    <source>
        <dbReference type="ARBA" id="ARBA00022676"/>
    </source>
</evidence>
<evidence type="ECO:0000256" key="3">
    <source>
        <dbReference type="ARBA" id="ARBA00024356"/>
    </source>
</evidence>
<evidence type="ECO:0000313" key="4">
    <source>
        <dbReference type="EMBL" id="OGM27618.1"/>
    </source>
</evidence>